<keyword evidence="2" id="KW-1185">Reference proteome</keyword>
<reference evidence="2" key="1">
    <citation type="submission" date="2016-12" db="EMBL/GenBank/DDBJ databases">
        <authorList>
            <person name="Rodrigo-Torres L."/>
            <person name="Arahal R.D."/>
            <person name="Lucena T."/>
        </authorList>
    </citation>
    <scope>NUCLEOTIDE SEQUENCE [LARGE SCALE GENOMIC DNA]</scope>
</reference>
<dbReference type="OrthoDB" id="8891769at2"/>
<evidence type="ECO:0000313" key="2">
    <source>
        <dbReference type="Proteomes" id="UP000184600"/>
    </source>
</evidence>
<proteinExistence type="predicted"/>
<dbReference type="Proteomes" id="UP000184600">
    <property type="component" value="Unassembled WGS sequence"/>
</dbReference>
<accession>A0A1M7Z243</accession>
<dbReference type="STRING" id="1117707.VQ7734_04679"/>
<dbReference type="EMBL" id="FRFG01000084">
    <property type="protein sequence ID" value="SHO58904.1"/>
    <property type="molecule type" value="Genomic_DNA"/>
</dbReference>
<evidence type="ECO:0000313" key="1">
    <source>
        <dbReference type="EMBL" id="SHO58904.1"/>
    </source>
</evidence>
<dbReference type="RefSeq" id="WP_073586345.1">
    <property type="nucleotide sequence ID" value="NZ_AP024897.1"/>
</dbReference>
<sequence length="206" mass="22649">MPSNIEITYINKSMNKDLPKIFVFTKNETPTFDALKEGVAWRVIPDIGRSSSSTFIFPVETCVGATWQNGQNKTQKLSSVIGKRYTISKDETGVVLAANGNASDTKSIDVNNDVNVPNGISAQLYKDGKLMMEKKIVGFGQKATFVLKPKLYWGLASEIEESQLLNSAVLNTDTFFEQDLEGVTKATVSLNGNAEDGYSFKIESQE</sequence>
<gene>
    <name evidence="1" type="ORF">VQ7734_04679</name>
</gene>
<dbReference type="AlphaFoldDB" id="A0A1M7Z243"/>
<organism evidence="1 2">
    <name type="scientific">Vibrio quintilis</name>
    <dbReference type="NCBI Taxonomy" id="1117707"/>
    <lineage>
        <taxon>Bacteria</taxon>
        <taxon>Pseudomonadati</taxon>
        <taxon>Pseudomonadota</taxon>
        <taxon>Gammaproteobacteria</taxon>
        <taxon>Vibrionales</taxon>
        <taxon>Vibrionaceae</taxon>
        <taxon>Vibrio</taxon>
    </lineage>
</organism>
<protein>
    <submittedName>
        <fullName evidence="1">Uncharacterized protein</fullName>
    </submittedName>
</protein>
<name>A0A1M7Z243_9VIBR</name>